<keyword evidence="1" id="KW-1133">Transmembrane helix</keyword>
<keyword evidence="3" id="KW-1185">Reference proteome</keyword>
<gene>
    <name evidence="2" type="ORF">ADA01nite_42560</name>
</gene>
<keyword evidence="1" id="KW-0812">Transmembrane</keyword>
<organism evidence="2 3">
    <name type="scientific">Aneurinibacillus danicus</name>
    <dbReference type="NCBI Taxonomy" id="267746"/>
    <lineage>
        <taxon>Bacteria</taxon>
        <taxon>Bacillati</taxon>
        <taxon>Bacillota</taxon>
        <taxon>Bacilli</taxon>
        <taxon>Bacillales</taxon>
        <taxon>Paenibacillaceae</taxon>
        <taxon>Aneurinibacillus group</taxon>
        <taxon>Aneurinibacillus</taxon>
    </lineage>
</organism>
<keyword evidence="1" id="KW-0472">Membrane</keyword>
<name>A0A511VD32_9BACL</name>
<dbReference type="AlphaFoldDB" id="A0A511VD32"/>
<reference evidence="2 3" key="1">
    <citation type="submission" date="2019-07" db="EMBL/GenBank/DDBJ databases">
        <title>Whole genome shotgun sequence of Aneurinibacillus danicus NBRC 102444.</title>
        <authorList>
            <person name="Hosoyama A."/>
            <person name="Uohara A."/>
            <person name="Ohji S."/>
            <person name="Ichikawa N."/>
        </authorList>
    </citation>
    <scope>NUCLEOTIDE SEQUENCE [LARGE SCALE GENOMIC DNA]</scope>
    <source>
        <strain evidence="2 3">NBRC 102444</strain>
    </source>
</reference>
<feature type="transmembrane region" description="Helical" evidence="1">
    <location>
        <begin position="33"/>
        <end position="52"/>
    </location>
</feature>
<dbReference type="RefSeq" id="WP_146812422.1">
    <property type="nucleotide sequence ID" value="NZ_BJXX01000232.1"/>
</dbReference>
<proteinExistence type="predicted"/>
<sequence>MARSAIYTLYMLVVIALTVGIPLMLYYGSNNPVAGLLAAILSFGILASYALYANLLNRRN</sequence>
<evidence type="ECO:0000256" key="1">
    <source>
        <dbReference type="SAM" id="Phobius"/>
    </source>
</evidence>
<dbReference type="EMBL" id="BJXX01000232">
    <property type="protein sequence ID" value="GEN36796.1"/>
    <property type="molecule type" value="Genomic_DNA"/>
</dbReference>
<comment type="caution">
    <text evidence="2">The sequence shown here is derived from an EMBL/GenBank/DDBJ whole genome shotgun (WGS) entry which is preliminary data.</text>
</comment>
<protein>
    <submittedName>
        <fullName evidence="2">Uncharacterized protein</fullName>
    </submittedName>
</protein>
<feature type="transmembrane region" description="Helical" evidence="1">
    <location>
        <begin position="7"/>
        <end position="27"/>
    </location>
</feature>
<dbReference type="Proteomes" id="UP000321157">
    <property type="component" value="Unassembled WGS sequence"/>
</dbReference>
<accession>A0A511VD32</accession>
<evidence type="ECO:0000313" key="3">
    <source>
        <dbReference type="Proteomes" id="UP000321157"/>
    </source>
</evidence>
<dbReference type="OrthoDB" id="2680014at2"/>
<evidence type="ECO:0000313" key="2">
    <source>
        <dbReference type="EMBL" id="GEN36796.1"/>
    </source>
</evidence>